<dbReference type="Proteomes" id="UP000075187">
    <property type="component" value="Chromosome"/>
</dbReference>
<dbReference type="RefSeq" id="WP_084777071.1">
    <property type="nucleotide sequence ID" value="NZ_BQIG01000037.1"/>
</dbReference>
<evidence type="ECO:0000256" key="6">
    <source>
        <dbReference type="ARBA" id="ARBA00023022"/>
    </source>
</evidence>
<protein>
    <submittedName>
        <fullName evidence="9">S-type Pyocin</fullName>
    </submittedName>
</protein>
<dbReference type="InterPro" id="IPR037146">
    <property type="entry name" value="Colicin/pyocin_DNase_dom_sf"/>
</dbReference>
<evidence type="ECO:0000256" key="3">
    <source>
        <dbReference type="ARBA" id="ARBA00022722"/>
    </source>
</evidence>
<evidence type="ECO:0000256" key="7">
    <source>
        <dbReference type="ARBA" id="ARBA00023048"/>
    </source>
</evidence>
<dbReference type="InterPro" id="IPR036302">
    <property type="entry name" value="Pyosin/cloacin_T_dom_sf"/>
</dbReference>
<keyword evidence="4" id="KW-0255">Endonuclease</keyword>
<dbReference type="Gene3D" id="3.90.540.10">
    <property type="entry name" value="Colicin/pyocin, DNase domain"/>
    <property type="match status" value="1"/>
</dbReference>
<comment type="similarity">
    <text evidence="1">Belongs to the colicin/pyosin nuclease family.</text>
</comment>
<keyword evidence="7" id="KW-0078">Bacteriocin</keyword>
<keyword evidence="3" id="KW-0540">Nuclease</keyword>
<feature type="domain" description="Pyosin/cloacin translocation" evidence="8">
    <location>
        <begin position="149"/>
        <end position="281"/>
    </location>
</feature>
<keyword evidence="5" id="KW-0378">Hydrolase</keyword>
<name>A0ABM6QHD0_9PSED</name>
<evidence type="ECO:0000256" key="4">
    <source>
        <dbReference type="ARBA" id="ARBA00022759"/>
    </source>
</evidence>
<dbReference type="InterPro" id="IPR016128">
    <property type="entry name" value="Pyosin/cloacin_T_dom"/>
</dbReference>
<dbReference type="EMBL" id="CP014205">
    <property type="protein sequence ID" value="AUG97353.1"/>
    <property type="molecule type" value="Genomic_DNA"/>
</dbReference>
<dbReference type="Pfam" id="PF06958">
    <property type="entry name" value="Pyocin_S"/>
    <property type="match status" value="1"/>
</dbReference>
<keyword evidence="2" id="KW-0929">Antimicrobial</keyword>
<sequence length="420" mass="46108">MDLNKFLFDDEWRRKRPSENATWTGWIPPPPPEPVYIRTDEWPTPTPREDLVFAKSCTPDNWCRTEAGTTPEPASSFGKIMVAGAIRFPAASTAIAKAIGADLALGRMAGGGILQQRLNWAIRGTGGPASVFILGMLPTRMGDGTLYTDDQLRTLSRATTRVRFQFRRDAEGVMQVYGIHTGASGDDSVRTVKVEWNSDKTAMEAKLNGITILWTPQRGPLGSMPPLVYPEHGEPLSTILVHPIAANTDSQIEILPGEDITAEDCILVFPAETGLKSLYVVFSKPARLMPGTVTGIGEDVSGIWLAGAGTGIGVPIPTRIADRLRGREFSSFDKFREAFWEEVANDPELVEQFKPENIALMQNGGAPHARYNDAAGKRKTFELHHVEWVSKGGSVYDVDNLRVTTPANHLNIHRVNSHVK</sequence>
<dbReference type="InterPro" id="IPR044925">
    <property type="entry name" value="His-Me_finger_sf"/>
</dbReference>
<evidence type="ECO:0000259" key="8">
    <source>
        <dbReference type="Pfam" id="PF06958"/>
    </source>
</evidence>
<dbReference type="SUPFAM" id="SSF54060">
    <property type="entry name" value="His-Me finger endonucleases"/>
    <property type="match status" value="1"/>
</dbReference>
<organism evidence="9 10">
    <name type="scientific">Pseudomonas glycinae</name>
    <dbReference type="NCBI Taxonomy" id="1785145"/>
    <lineage>
        <taxon>Bacteria</taxon>
        <taxon>Pseudomonadati</taxon>
        <taxon>Pseudomonadota</taxon>
        <taxon>Gammaproteobacteria</taxon>
        <taxon>Pseudomonadales</taxon>
        <taxon>Pseudomonadaceae</taxon>
        <taxon>Pseudomonas</taxon>
    </lineage>
</organism>
<evidence type="ECO:0000256" key="1">
    <source>
        <dbReference type="ARBA" id="ARBA00006811"/>
    </source>
</evidence>
<evidence type="ECO:0000313" key="10">
    <source>
        <dbReference type="Proteomes" id="UP000075187"/>
    </source>
</evidence>
<proteinExistence type="inferred from homology"/>
<keyword evidence="6" id="KW-0044">Antibiotic</keyword>
<gene>
    <name evidence="9" type="ORF">AWU82_28090</name>
</gene>
<reference evidence="9" key="1">
    <citation type="submission" date="2017-12" db="EMBL/GenBank/DDBJ databases">
        <title>Pseudomonas sp. MS586 complete sequence.</title>
        <authorList>
            <person name="Lu S."/>
            <person name="Deng P."/>
        </authorList>
    </citation>
    <scope>NUCLEOTIDE SEQUENCE</scope>
    <source>
        <strain evidence="9">MS586</strain>
    </source>
</reference>
<accession>A0ABM6QHD0</accession>
<evidence type="ECO:0000313" key="9">
    <source>
        <dbReference type="EMBL" id="AUG97353.1"/>
    </source>
</evidence>
<keyword evidence="10" id="KW-1185">Reference proteome</keyword>
<dbReference type="Pfam" id="PF21431">
    <property type="entry name" value="Col-Pyo_DNase"/>
    <property type="match status" value="1"/>
</dbReference>
<dbReference type="SUPFAM" id="SSF69369">
    <property type="entry name" value="Cloacin translocation domain"/>
    <property type="match status" value="1"/>
</dbReference>
<evidence type="ECO:0000256" key="5">
    <source>
        <dbReference type="ARBA" id="ARBA00022801"/>
    </source>
</evidence>
<evidence type="ECO:0000256" key="2">
    <source>
        <dbReference type="ARBA" id="ARBA00022529"/>
    </source>
</evidence>